<dbReference type="KEGG" id="dli:dnl_45590"/>
<dbReference type="AlphaFoldDB" id="A0A975BBE5"/>
<dbReference type="Proteomes" id="UP000663720">
    <property type="component" value="Chromosome"/>
</dbReference>
<feature type="chain" id="PRO_5038114619" evidence="2">
    <location>
        <begin position="25"/>
        <end position="116"/>
    </location>
</feature>
<dbReference type="RefSeq" id="WP_207688146.1">
    <property type="nucleotide sequence ID" value="NZ_CP061799.1"/>
</dbReference>
<keyword evidence="2" id="KW-0732">Signal</keyword>
<sequence length="116" mass="11548">MFKRIFQIGTLVLFISMMSFPSWADNGVNQIDSKTDILARGGYGPGDGTGNGGNGPRDGSGNGSRTGDCLFPDAETVEVPAVLAKGGRGNGGGNGGGSGPRDGSGPRGADGTCVNL</sequence>
<evidence type="ECO:0000313" key="4">
    <source>
        <dbReference type="Proteomes" id="UP000663720"/>
    </source>
</evidence>
<accession>A0A975BBE5</accession>
<feature type="compositionally biased region" description="Gly residues" evidence="1">
    <location>
        <begin position="41"/>
        <end position="64"/>
    </location>
</feature>
<feature type="signal peptide" evidence="2">
    <location>
        <begin position="1"/>
        <end position="24"/>
    </location>
</feature>
<reference evidence="3" key="1">
    <citation type="journal article" date="2021" name="Microb. Physiol.">
        <title>Proteogenomic Insights into the Physiology of Marine, Sulfate-Reducing, Filamentous Desulfonema limicola and Desulfonema magnum.</title>
        <authorList>
            <person name="Schnaars V."/>
            <person name="Wohlbrand L."/>
            <person name="Scheve S."/>
            <person name="Hinrichs C."/>
            <person name="Reinhardt R."/>
            <person name="Rabus R."/>
        </authorList>
    </citation>
    <scope>NUCLEOTIDE SEQUENCE</scope>
    <source>
        <strain evidence="3">5ac10</strain>
    </source>
</reference>
<keyword evidence="4" id="KW-1185">Reference proteome</keyword>
<proteinExistence type="predicted"/>
<dbReference type="EMBL" id="CP061799">
    <property type="protein sequence ID" value="QTA82188.1"/>
    <property type="molecule type" value="Genomic_DNA"/>
</dbReference>
<evidence type="ECO:0000313" key="3">
    <source>
        <dbReference type="EMBL" id="QTA82188.1"/>
    </source>
</evidence>
<feature type="region of interest" description="Disordered" evidence="1">
    <location>
        <begin position="37"/>
        <end position="116"/>
    </location>
</feature>
<name>A0A975BBE5_9BACT</name>
<gene>
    <name evidence="3" type="ORF">dnl_45590</name>
</gene>
<evidence type="ECO:0000256" key="1">
    <source>
        <dbReference type="SAM" id="MobiDB-lite"/>
    </source>
</evidence>
<evidence type="ECO:0000256" key="2">
    <source>
        <dbReference type="SAM" id="SignalP"/>
    </source>
</evidence>
<organism evidence="3 4">
    <name type="scientific">Desulfonema limicola</name>
    <dbReference type="NCBI Taxonomy" id="45656"/>
    <lineage>
        <taxon>Bacteria</taxon>
        <taxon>Pseudomonadati</taxon>
        <taxon>Thermodesulfobacteriota</taxon>
        <taxon>Desulfobacteria</taxon>
        <taxon>Desulfobacterales</taxon>
        <taxon>Desulfococcaceae</taxon>
        <taxon>Desulfonema</taxon>
    </lineage>
</organism>
<protein>
    <submittedName>
        <fullName evidence="3">Uncharacteriezd protein</fullName>
    </submittedName>
</protein>
<feature type="compositionally biased region" description="Gly residues" evidence="1">
    <location>
        <begin position="86"/>
        <end position="108"/>
    </location>
</feature>